<name>A0A926L4J5_9ACTN</name>
<dbReference type="AlphaFoldDB" id="A0A926L4J5"/>
<organism evidence="1 2">
    <name type="scientific">Streptomyces griseicoloratus</name>
    <dbReference type="NCBI Taxonomy" id="2752516"/>
    <lineage>
        <taxon>Bacteria</taxon>
        <taxon>Bacillati</taxon>
        <taxon>Actinomycetota</taxon>
        <taxon>Actinomycetes</taxon>
        <taxon>Kitasatosporales</taxon>
        <taxon>Streptomycetaceae</taxon>
        <taxon>Streptomyces</taxon>
    </lineage>
</organism>
<dbReference type="EMBL" id="JACVQF010000187">
    <property type="protein sequence ID" value="MBD0420276.1"/>
    <property type="molecule type" value="Genomic_DNA"/>
</dbReference>
<comment type="caution">
    <text evidence="1">The sequence shown here is derived from an EMBL/GenBank/DDBJ whole genome shotgun (WGS) entry which is preliminary data.</text>
</comment>
<gene>
    <name evidence="1" type="ORF">H0H10_14135</name>
</gene>
<evidence type="ECO:0000313" key="1">
    <source>
        <dbReference type="EMBL" id="MBD0420276.1"/>
    </source>
</evidence>
<dbReference type="Proteomes" id="UP000621210">
    <property type="component" value="Unassembled WGS sequence"/>
</dbReference>
<sequence length="50" mass="5561">MPTWGSAGPRRMNHRDAMGVLHGRGFMVNEEDASPEGRVIILNSGWKVCH</sequence>
<keyword evidence="2" id="KW-1185">Reference proteome</keyword>
<evidence type="ECO:0000313" key="2">
    <source>
        <dbReference type="Proteomes" id="UP000621210"/>
    </source>
</evidence>
<accession>A0A926L4J5</accession>
<dbReference type="RefSeq" id="WP_188181273.1">
    <property type="nucleotide sequence ID" value="NZ_JACVQF010000187.1"/>
</dbReference>
<reference evidence="1" key="2">
    <citation type="submission" date="2020-09" db="EMBL/GenBank/DDBJ databases">
        <authorList>
            <person name="Luo X."/>
        </authorList>
    </citation>
    <scope>NUCLEOTIDE SEQUENCE</scope>
    <source>
        <strain evidence="1">TRM S81-3</strain>
    </source>
</reference>
<reference evidence="1" key="1">
    <citation type="submission" date="2020-09" db="EMBL/GenBank/DDBJ databases">
        <title>Streptomyces grisecoloratus sp. nov., isolated from cotton soil.</title>
        <authorList>
            <person name="Xing L."/>
        </authorList>
    </citation>
    <scope>NUCLEOTIDE SEQUENCE</scope>
    <source>
        <strain evidence="1">TRM S81-3</strain>
    </source>
</reference>
<protein>
    <submittedName>
        <fullName evidence="1">Uncharacterized protein</fullName>
    </submittedName>
</protein>
<proteinExistence type="predicted"/>